<evidence type="ECO:0000313" key="9">
    <source>
        <dbReference type="Proteomes" id="UP000244912"/>
    </source>
</evidence>
<dbReference type="GO" id="GO:0000287">
    <property type="term" value="F:magnesium ion binding"/>
    <property type="evidence" value="ECO:0007669"/>
    <property type="project" value="TreeGrafter"/>
</dbReference>
<dbReference type="GO" id="GO:0006107">
    <property type="term" value="P:oxaloacetate metabolic process"/>
    <property type="evidence" value="ECO:0007669"/>
    <property type="project" value="TreeGrafter"/>
</dbReference>
<comment type="similarity">
    <text evidence="2">Belongs to the HpcH/HpaI aldolase family.</text>
</comment>
<evidence type="ECO:0000259" key="7">
    <source>
        <dbReference type="Pfam" id="PF03328"/>
    </source>
</evidence>
<feature type="binding site" evidence="5">
    <location>
        <position position="133"/>
    </location>
    <ligand>
        <name>substrate</name>
    </ligand>
</feature>
<name>A0A2R8BUU2_9RHOB</name>
<dbReference type="Pfam" id="PF03328">
    <property type="entry name" value="HpcH_HpaI"/>
    <property type="match status" value="1"/>
</dbReference>
<evidence type="ECO:0000256" key="2">
    <source>
        <dbReference type="ARBA" id="ARBA00005568"/>
    </source>
</evidence>
<gene>
    <name evidence="8" type="primary">citE</name>
    <name evidence="8" type="ORF">PAA8504_01742</name>
</gene>
<feature type="domain" description="HpcH/HpaI aldolase/citrate lyase" evidence="7">
    <location>
        <begin position="7"/>
        <end position="235"/>
    </location>
</feature>
<dbReference type="PANTHER" id="PTHR32308:SF0">
    <property type="entry name" value="HPCH_HPAI ALDOLASE_CITRATE LYASE DOMAIN-CONTAINING PROTEIN"/>
    <property type="match status" value="1"/>
</dbReference>
<evidence type="ECO:0000313" key="8">
    <source>
        <dbReference type="EMBL" id="SPJ23922.1"/>
    </source>
</evidence>
<dbReference type="InterPro" id="IPR005000">
    <property type="entry name" value="Aldolase/citrate-lyase_domain"/>
</dbReference>
<sequence>MPEMTPRSWLFIPGDSERKLAKADMSGADALILDLEDSVAPAGKAAARDLVLEHLAARPGDARRPLIYVRVNPLDEDALGDLTAVMPGAPDGIVLPKTQGADDVRVLSLWLDAFEAAHGIAAGRTRILPVATETAAGTLKLAEFAEIPLPRLIGLTWGAEDLSAALGAATNLDPETGQWALIYRMARVQVLLAAKAAGVAAIDTLHIDFRDEAGLRQSSSRAAGEGFAGRLAIHPAQVAPINDSFAPSPEVVAHAERVVAAFEAEPGAGTVGLDGKMIDIPHLKQAQTVLNLHRAIAGRD</sequence>
<feature type="binding site" evidence="6">
    <location>
        <position position="161"/>
    </location>
    <ligand>
        <name>Mg(2+)</name>
        <dbReference type="ChEBI" id="CHEBI:18420"/>
    </ligand>
</feature>
<dbReference type="AlphaFoldDB" id="A0A2R8BUU2"/>
<dbReference type="InterPro" id="IPR011206">
    <property type="entry name" value="Citrate_lyase_beta/mcl1/mcl2"/>
</dbReference>
<accession>A0A2R8BUU2</accession>
<feature type="binding site" evidence="5">
    <location>
        <position position="70"/>
    </location>
    <ligand>
        <name>substrate</name>
    </ligand>
</feature>
<dbReference type="Gene3D" id="3.20.20.60">
    <property type="entry name" value="Phosphoenolpyruvate-binding domains"/>
    <property type="match status" value="1"/>
</dbReference>
<keyword evidence="4 6" id="KW-0460">Magnesium</keyword>
<evidence type="ECO:0000256" key="4">
    <source>
        <dbReference type="ARBA" id="ARBA00022842"/>
    </source>
</evidence>
<dbReference type="PANTHER" id="PTHR32308">
    <property type="entry name" value="LYASE BETA SUBUNIT, PUTATIVE (AFU_ORTHOLOGUE AFUA_4G13030)-RELATED"/>
    <property type="match status" value="1"/>
</dbReference>
<keyword evidence="8" id="KW-0456">Lyase</keyword>
<comment type="cofactor">
    <cofactor evidence="1">
        <name>Mg(2+)</name>
        <dbReference type="ChEBI" id="CHEBI:18420"/>
    </cofactor>
</comment>
<dbReference type="InterPro" id="IPR040442">
    <property type="entry name" value="Pyrv_kinase-like_dom_sf"/>
</dbReference>
<reference evidence="8 9" key="1">
    <citation type="submission" date="2018-03" db="EMBL/GenBank/DDBJ databases">
        <authorList>
            <person name="Keele B.F."/>
        </authorList>
    </citation>
    <scope>NUCLEOTIDE SEQUENCE [LARGE SCALE GENOMIC DNA]</scope>
    <source>
        <strain evidence="8 9">CECT 8504</strain>
    </source>
</reference>
<dbReference type="PIRSF" id="PIRSF015582">
    <property type="entry name" value="Cit_lyase_B"/>
    <property type="match status" value="1"/>
</dbReference>
<evidence type="ECO:0000256" key="6">
    <source>
        <dbReference type="PIRSR" id="PIRSR015582-2"/>
    </source>
</evidence>
<dbReference type="EMBL" id="ONZF01000003">
    <property type="protein sequence ID" value="SPJ23922.1"/>
    <property type="molecule type" value="Genomic_DNA"/>
</dbReference>
<dbReference type="EC" id="4.1.3.6" evidence="8"/>
<dbReference type="RefSeq" id="WP_245897571.1">
    <property type="nucleotide sequence ID" value="NZ_ONZF01000003.1"/>
</dbReference>
<organism evidence="8 9">
    <name type="scientific">Palleronia abyssalis</name>
    <dbReference type="NCBI Taxonomy" id="1501240"/>
    <lineage>
        <taxon>Bacteria</taxon>
        <taxon>Pseudomonadati</taxon>
        <taxon>Pseudomonadota</taxon>
        <taxon>Alphaproteobacteria</taxon>
        <taxon>Rhodobacterales</taxon>
        <taxon>Roseobacteraceae</taxon>
        <taxon>Palleronia</taxon>
    </lineage>
</organism>
<feature type="binding site" evidence="6">
    <location>
        <position position="133"/>
    </location>
    <ligand>
        <name>Mg(2+)</name>
        <dbReference type="ChEBI" id="CHEBI:18420"/>
    </ligand>
</feature>
<evidence type="ECO:0000256" key="3">
    <source>
        <dbReference type="ARBA" id="ARBA00022723"/>
    </source>
</evidence>
<dbReference type="GO" id="GO:0008815">
    <property type="term" value="F:citrate (pro-3S)-lyase activity"/>
    <property type="evidence" value="ECO:0007669"/>
    <property type="project" value="UniProtKB-EC"/>
</dbReference>
<evidence type="ECO:0000256" key="1">
    <source>
        <dbReference type="ARBA" id="ARBA00001946"/>
    </source>
</evidence>
<dbReference type="InterPro" id="IPR015813">
    <property type="entry name" value="Pyrv/PenolPyrv_kinase-like_dom"/>
</dbReference>
<proteinExistence type="inferred from homology"/>
<protein>
    <submittedName>
        <fullName evidence="8">Citrate lyase subunit beta</fullName>
        <ecNumber evidence="8">4.1.3.6</ecNumber>
    </submittedName>
</protein>
<dbReference type="Proteomes" id="UP000244912">
    <property type="component" value="Unassembled WGS sequence"/>
</dbReference>
<keyword evidence="9" id="KW-1185">Reference proteome</keyword>
<keyword evidence="3 6" id="KW-0479">Metal-binding</keyword>
<dbReference type="SUPFAM" id="SSF51621">
    <property type="entry name" value="Phosphoenolpyruvate/pyruvate domain"/>
    <property type="match status" value="1"/>
</dbReference>
<evidence type="ECO:0000256" key="5">
    <source>
        <dbReference type="PIRSR" id="PIRSR015582-1"/>
    </source>
</evidence>